<protein>
    <submittedName>
        <fullName evidence="1">Uncharacterized protein</fullName>
    </submittedName>
</protein>
<accession>A0A1R3GM80</accession>
<dbReference type="Gramene" id="OMO59214">
    <property type="protein sequence ID" value="OMO59214"/>
    <property type="gene ID" value="CCACVL1_24997"/>
</dbReference>
<gene>
    <name evidence="1" type="ORF">CCACVL1_24997</name>
</gene>
<dbReference type="EMBL" id="AWWV01014009">
    <property type="protein sequence ID" value="OMO59214.1"/>
    <property type="molecule type" value="Genomic_DNA"/>
</dbReference>
<reference evidence="1 2" key="1">
    <citation type="submission" date="2013-09" db="EMBL/GenBank/DDBJ databases">
        <title>Corchorus capsularis genome sequencing.</title>
        <authorList>
            <person name="Alam M."/>
            <person name="Haque M.S."/>
            <person name="Islam M.S."/>
            <person name="Emdad E.M."/>
            <person name="Islam M.M."/>
            <person name="Ahmed B."/>
            <person name="Halim A."/>
            <person name="Hossen Q.M.M."/>
            <person name="Hossain M.Z."/>
            <person name="Ahmed R."/>
            <person name="Khan M.M."/>
            <person name="Islam R."/>
            <person name="Rashid M.M."/>
            <person name="Khan S.A."/>
            <person name="Rahman M.S."/>
            <person name="Alam M."/>
        </authorList>
    </citation>
    <scope>NUCLEOTIDE SEQUENCE [LARGE SCALE GENOMIC DNA]</scope>
    <source>
        <strain evidence="2">cv. CVL-1</strain>
        <tissue evidence="1">Whole seedling</tissue>
    </source>
</reference>
<evidence type="ECO:0000313" key="2">
    <source>
        <dbReference type="Proteomes" id="UP000188268"/>
    </source>
</evidence>
<sequence>MDSIDTYPGPIKAHDIHEIVFKVQSKPKKAQSKPLFNVYQKIWPQI</sequence>
<comment type="caution">
    <text evidence="1">The sequence shown here is derived from an EMBL/GenBank/DDBJ whole genome shotgun (WGS) entry which is preliminary data.</text>
</comment>
<keyword evidence="2" id="KW-1185">Reference proteome</keyword>
<dbReference type="Proteomes" id="UP000188268">
    <property type="component" value="Unassembled WGS sequence"/>
</dbReference>
<dbReference type="AlphaFoldDB" id="A0A1R3GM80"/>
<proteinExistence type="predicted"/>
<name>A0A1R3GM80_COCAP</name>
<evidence type="ECO:0000313" key="1">
    <source>
        <dbReference type="EMBL" id="OMO59214.1"/>
    </source>
</evidence>
<organism evidence="1 2">
    <name type="scientific">Corchorus capsularis</name>
    <name type="common">Jute</name>
    <dbReference type="NCBI Taxonomy" id="210143"/>
    <lineage>
        <taxon>Eukaryota</taxon>
        <taxon>Viridiplantae</taxon>
        <taxon>Streptophyta</taxon>
        <taxon>Embryophyta</taxon>
        <taxon>Tracheophyta</taxon>
        <taxon>Spermatophyta</taxon>
        <taxon>Magnoliopsida</taxon>
        <taxon>eudicotyledons</taxon>
        <taxon>Gunneridae</taxon>
        <taxon>Pentapetalae</taxon>
        <taxon>rosids</taxon>
        <taxon>malvids</taxon>
        <taxon>Malvales</taxon>
        <taxon>Malvaceae</taxon>
        <taxon>Grewioideae</taxon>
        <taxon>Apeibeae</taxon>
        <taxon>Corchorus</taxon>
    </lineage>
</organism>